<name>A0A8H3FF33_9LECA</name>
<feature type="region of interest" description="Disordered" evidence="10">
    <location>
        <begin position="319"/>
        <end position="404"/>
    </location>
</feature>
<dbReference type="FunFam" id="1.10.510.10:FF:000182">
    <property type="entry name" value="MAP kinase kinase kinase mkh1"/>
    <property type="match status" value="1"/>
</dbReference>
<keyword evidence="5" id="KW-0418">Kinase</keyword>
<feature type="compositionally biased region" description="Polar residues" evidence="10">
    <location>
        <begin position="566"/>
        <end position="588"/>
    </location>
</feature>
<feature type="region of interest" description="Disordered" evidence="10">
    <location>
        <begin position="1558"/>
        <end position="1587"/>
    </location>
</feature>
<feature type="compositionally biased region" description="Polar residues" evidence="10">
    <location>
        <begin position="330"/>
        <end position="340"/>
    </location>
</feature>
<feature type="region of interest" description="Disordered" evidence="10">
    <location>
        <begin position="1508"/>
        <end position="1527"/>
    </location>
</feature>
<feature type="region of interest" description="Disordered" evidence="10">
    <location>
        <begin position="1032"/>
        <end position="1067"/>
    </location>
</feature>
<dbReference type="EMBL" id="CAJPDS010000033">
    <property type="protein sequence ID" value="CAF9923431.1"/>
    <property type="molecule type" value="Genomic_DNA"/>
</dbReference>
<dbReference type="InterPro" id="IPR017441">
    <property type="entry name" value="Protein_kinase_ATP_BS"/>
</dbReference>
<feature type="compositionally biased region" description="Low complexity" evidence="10">
    <location>
        <begin position="1246"/>
        <end position="1257"/>
    </location>
</feature>
<feature type="compositionally biased region" description="Polar residues" evidence="10">
    <location>
        <begin position="499"/>
        <end position="519"/>
    </location>
</feature>
<keyword evidence="4 9" id="KW-0547">Nucleotide-binding</keyword>
<dbReference type="PROSITE" id="PS50011">
    <property type="entry name" value="PROTEIN_KINASE_DOM"/>
    <property type="match status" value="1"/>
</dbReference>
<feature type="compositionally biased region" description="Polar residues" evidence="10">
    <location>
        <begin position="1330"/>
        <end position="1339"/>
    </location>
</feature>
<feature type="region of interest" description="Disordered" evidence="10">
    <location>
        <begin position="1304"/>
        <end position="1413"/>
    </location>
</feature>
<dbReference type="PROSITE" id="PS00107">
    <property type="entry name" value="PROTEIN_KINASE_ATP"/>
    <property type="match status" value="1"/>
</dbReference>
<dbReference type="Pfam" id="PF00069">
    <property type="entry name" value="Pkinase"/>
    <property type="match status" value="1"/>
</dbReference>
<dbReference type="PANTHER" id="PTHR48016">
    <property type="entry name" value="MAP KINASE KINASE KINASE SSK2-RELATED-RELATED"/>
    <property type="match status" value="1"/>
</dbReference>
<keyword evidence="3" id="KW-0808">Transferase</keyword>
<feature type="region of interest" description="Disordered" evidence="10">
    <location>
        <begin position="1"/>
        <end position="50"/>
    </location>
</feature>
<dbReference type="GO" id="GO:0000196">
    <property type="term" value="P:cell integrity MAPK cascade"/>
    <property type="evidence" value="ECO:0007669"/>
    <property type="project" value="UniProtKB-ARBA"/>
</dbReference>
<dbReference type="EC" id="2.7.11.24" evidence="2"/>
<dbReference type="Gene3D" id="1.10.510.10">
    <property type="entry name" value="Transferase(Phosphotransferase) domain 1"/>
    <property type="match status" value="1"/>
</dbReference>
<feature type="compositionally biased region" description="Pro residues" evidence="10">
    <location>
        <begin position="182"/>
        <end position="192"/>
    </location>
</feature>
<evidence type="ECO:0000256" key="2">
    <source>
        <dbReference type="ARBA" id="ARBA00012411"/>
    </source>
</evidence>
<dbReference type="FunFam" id="3.30.200.20:FF:000387">
    <property type="entry name" value="Serine/threonine-protein kinase STE11"/>
    <property type="match status" value="1"/>
</dbReference>
<feature type="compositionally biased region" description="Low complexity" evidence="10">
    <location>
        <begin position="1"/>
        <end position="15"/>
    </location>
</feature>
<feature type="compositionally biased region" description="Polar residues" evidence="10">
    <location>
        <begin position="1050"/>
        <end position="1062"/>
    </location>
</feature>
<dbReference type="Proteomes" id="UP000664521">
    <property type="component" value="Unassembled WGS sequence"/>
</dbReference>
<feature type="compositionally biased region" description="Basic and acidic residues" evidence="10">
    <location>
        <begin position="752"/>
        <end position="765"/>
    </location>
</feature>
<feature type="compositionally biased region" description="Basic and acidic residues" evidence="10">
    <location>
        <begin position="735"/>
        <end position="745"/>
    </location>
</feature>
<feature type="region of interest" description="Disordered" evidence="10">
    <location>
        <begin position="642"/>
        <end position="808"/>
    </location>
</feature>
<accession>A0A8H3FF33</accession>
<dbReference type="SUPFAM" id="SSF56112">
    <property type="entry name" value="Protein kinase-like (PK-like)"/>
    <property type="match status" value="1"/>
</dbReference>
<comment type="catalytic activity">
    <reaction evidence="8">
        <text>L-seryl-[protein] + ATP = O-phospho-L-seryl-[protein] + ADP + H(+)</text>
        <dbReference type="Rhea" id="RHEA:17989"/>
        <dbReference type="Rhea" id="RHEA-COMP:9863"/>
        <dbReference type="Rhea" id="RHEA-COMP:11604"/>
        <dbReference type="ChEBI" id="CHEBI:15378"/>
        <dbReference type="ChEBI" id="CHEBI:29999"/>
        <dbReference type="ChEBI" id="CHEBI:30616"/>
        <dbReference type="ChEBI" id="CHEBI:83421"/>
        <dbReference type="ChEBI" id="CHEBI:456216"/>
        <dbReference type="EC" id="2.7.11.24"/>
    </reaction>
    <physiologicalReaction direction="left-to-right" evidence="8">
        <dbReference type="Rhea" id="RHEA:17990"/>
    </physiologicalReaction>
</comment>
<dbReference type="PROSITE" id="PS00108">
    <property type="entry name" value="PROTEIN_KINASE_ST"/>
    <property type="match status" value="1"/>
</dbReference>
<evidence type="ECO:0000313" key="13">
    <source>
        <dbReference type="Proteomes" id="UP000664521"/>
    </source>
</evidence>
<comment type="caution">
    <text evidence="12">The sequence shown here is derived from an EMBL/GenBank/DDBJ whole genome shotgun (WGS) entry which is preliminary data.</text>
</comment>
<feature type="domain" description="Protein kinase" evidence="11">
    <location>
        <begin position="1626"/>
        <end position="1896"/>
    </location>
</feature>
<protein>
    <recommendedName>
        <fullName evidence="2">mitogen-activated protein kinase</fullName>
        <ecNumber evidence="2">2.7.11.24</ecNumber>
    </recommendedName>
</protein>
<feature type="compositionally biased region" description="Polar residues" evidence="10">
    <location>
        <begin position="953"/>
        <end position="978"/>
    </location>
</feature>
<evidence type="ECO:0000256" key="8">
    <source>
        <dbReference type="ARBA" id="ARBA00048130"/>
    </source>
</evidence>
<feature type="compositionally biased region" description="Polar residues" evidence="10">
    <location>
        <begin position="787"/>
        <end position="806"/>
    </location>
</feature>
<evidence type="ECO:0000256" key="4">
    <source>
        <dbReference type="ARBA" id="ARBA00022741"/>
    </source>
</evidence>
<sequence>MISRQRSSSARSNNSDINQRQVSTPSPSAYPQHQSGPVPEDLILSDVPTYGANNNVQSSLLVPSQGTGSPYPAISAGGSSYAQSTATSTQRPRASTAADPISAQQASYRIPFRGGGGPQVHPAYQQGQRQAPSAPMADSRALYIPGPPPPNLASSQSQNHMIPLPPPPPRPLAMNTSHGILLPPPPGPPPGVPQNYSTGYGQQQWGRSQGYVPPPPPPITPLQASGQQSTYNSQAGYQGQPSVSLAIPSQSSKDETRALTSATYIPGGDSFGPGVGIPALHSQQHPSFNRSDGSEFYSSVDPTARASANTRFFNGFSTASPSKEVPSSRYFDQQVPQTPLSRHHPFAPPSRDPNDYSTPATPAAPPPNLQARNSTSAHPDARSAGGHRYTSSNNSSNTASPTDPSLQWPIDRVLIWLAANGFSNDWQEAFKTLEIFGHDFLELGRGTGGRGNFGMMHQLVYPRLARECSKSGTGWDQARERDEGKRMRRLIRKIIDGTETPTSGHARRTSTQVIPSASTDGGLENSPNPTRPDGFQIVPTAAGGGDESPARQTGFRPTGPGVSRPMKSNSRSSTAPSVFANASATASEPNVAELGQPAQGRTNYTRSILHGINDAAAKRHSPNASNDLGALNGSTFLGDAIRGNYDASPQSGSPSTQHAILSSSANSGTLSAPPTGRFVHRKTNSTDSMTSVHANNPNSNPAKGQDRRNGHEGHRPPALEVTGRQTSNDTPTSAKEPKTGFLERLRNRKRHKDESAHPSPDDHALESPTSPQHYRHIPPSLPFTKPGMNNSSTSLERPSSASTGVSEQDKFNRDRFLHRASLGRKYAFVTPDQWNYRLIDITEAESAEAIKENICRSLGILESDLAQVFLTEAGQIEHDEALSDSLLMLYKNTKADAAGGLKFYIRRTAMSAGLCPPPLSAGLGIVKGLHSPASNGLSPRRPIDDRSHMRLGSNGSARSKSPPMSSRQSTLKAGSNASRDGPSPSALDLEGSTFTSSPAPDGATERYRVLKAAHDNGTLSEAAWLELVNERHQSENNANQRASEQDRQGTRMNSSPVDSGTGSIKREGVIDFDAPRNSPYEDKRAEPLLVPMRKPPPVPLESNTLTKANSLTKKPGDRIRRSIVGQGSDKRMSMGESIAEEVADRGRRKAIGPTPSVSAGVGQALANAGAMAGSVSGAVASSGQAEETESQTKPARAMQMVDFEYRRSSPGGSPRSPGFTYGKNNMLFKIPDYEEGVAENNINRKPSLSVNVPSNPSIEKLRKDPSPAVSPGTDAPPTRKASIMSRRSYGPAFTFKESEITFANKAQADQDSDDDSDDGLFAVPLAQGVSAKSSLGNMDTSDDATVQRRPTLSVDTDASSRRKKGRSVQFKTPETSTSNSTLQSSDTVELDEDGHPIHPSDRSLIDSSSPQNNSALADDIAAKLMRRQSFARDDTWANRPPAEDLIKNLDTFFPNLDLDQPVLEDLIESPVSPAPDQQNGAVAAAGPQNHAQRFIRSSLYDRPRPTSIAEEPIAEEGETLGSEDSTLKSRVTLQNSVAQRSMRKSGALGRMKSIREVAREANDGSKRRSGAPSASAPKPGDVLGRRKSTKMFGANIVQIKPGRNHRVSLIEAVPPDVPVGVNSFQIARGQLIGKGSYGRVYLGMNVTTGDLLAVKQVEVNHKIAGSDKDKMKEMVAALDQEIDTMQHLEHPNIVQYLGCEKKEFSISIFLEYIPGGSIGSCLRKHGKFDEGLVSSMTRQTLDGLAYLHREGVLHRDLKADNILLDTDGTCKISDFGISKKTDNIYGNDATNGMQGSVFWMAPEVVRSQGQGYSAKVDIWSLGCVVLEMLAGHRPWSKEEAIGAIYKLGSLNQAPPIPDDVSETVSPNAINFMLNCFTIDPSERPTAETLLRQDPFCRADPYYNFLDTELHARIKDMKESVQYSGQGQR</sequence>
<dbReference type="InterPro" id="IPR008271">
    <property type="entry name" value="Ser/Thr_kinase_AS"/>
</dbReference>
<feature type="compositionally biased region" description="Basic and acidic residues" evidence="10">
    <location>
        <begin position="1393"/>
        <end position="1404"/>
    </location>
</feature>
<feature type="compositionally biased region" description="Polar residues" evidence="10">
    <location>
        <begin position="16"/>
        <end position="35"/>
    </location>
</feature>
<dbReference type="GO" id="GO:0005524">
    <property type="term" value="F:ATP binding"/>
    <property type="evidence" value="ECO:0007669"/>
    <property type="project" value="UniProtKB-UniRule"/>
</dbReference>
<feature type="region of interest" description="Disordered" evidence="10">
    <location>
        <begin position="931"/>
        <end position="1002"/>
    </location>
</feature>
<dbReference type="PANTHER" id="PTHR48016:SF48">
    <property type="entry name" value="SERINE_THREONINE-PROTEIN KINASE BCK1_SLK1_SSP31"/>
    <property type="match status" value="1"/>
</dbReference>
<reference evidence="12" key="1">
    <citation type="submission" date="2021-03" db="EMBL/GenBank/DDBJ databases">
        <authorList>
            <person name="Tagirdzhanova G."/>
        </authorList>
    </citation>
    <scope>NUCLEOTIDE SEQUENCE</scope>
</reference>
<feature type="compositionally biased region" description="Polar residues" evidence="10">
    <location>
        <begin position="194"/>
        <end position="207"/>
    </location>
</feature>
<evidence type="ECO:0000256" key="6">
    <source>
        <dbReference type="ARBA" id="ARBA00022840"/>
    </source>
</evidence>
<dbReference type="GO" id="GO:0004709">
    <property type="term" value="F:MAP kinase kinase kinase activity"/>
    <property type="evidence" value="ECO:0007669"/>
    <property type="project" value="UniProtKB-ARBA"/>
</dbReference>
<feature type="compositionally biased region" description="Polar residues" evidence="10">
    <location>
        <begin position="647"/>
        <end position="672"/>
    </location>
</feature>
<organism evidence="12 13">
    <name type="scientific">Heterodermia speciosa</name>
    <dbReference type="NCBI Taxonomy" id="116794"/>
    <lineage>
        <taxon>Eukaryota</taxon>
        <taxon>Fungi</taxon>
        <taxon>Dikarya</taxon>
        <taxon>Ascomycota</taxon>
        <taxon>Pezizomycotina</taxon>
        <taxon>Lecanoromycetes</taxon>
        <taxon>OSLEUM clade</taxon>
        <taxon>Lecanoromycetidae</taxon>
        <taxon>Caliciales</taxon>
        <taxon>Physciaceae</taxon>
        <taxon>Heterodermia</taxon>
    </lineage>
</organism>
<keyword evidence="13" id="KW-1185">Reference proteome</keyword>
<evidence type="ECO:0000256" key="1">
    <source>
        <dbReference type="ARBA" id="ARBA00006529"/>
    </source>
</evidence>
<keyword evidence="6 9" id="KW-0067">ATP-binding</keyword>
<dbReference type="InterPro" id="IPR011009">
    <property type="entry name" value="Kinase-like_dom_sf"/>
</dbReference>
<dbReference type="OrthoDB" id="266718at2759"/>
<evidence type="ECO:0000256" key="10">
    <source>
        <dbReference type="SAM" id="MobiDB-lite"/>
    </source>
</evidence>
<feature type="region of interest" description="Disordered" evidence="10">
    <location>
        <begin position="71"/>
        <end position="254"/>
    </location>
</feature>
<feature type="compositionally biased region" description="Low complexity" evidence="10">
    <location>
        <begin position="75"/>
        <end position="90"/>
    </location>
</feature>
<dbReference type="GO" id="GO:0004707">
    <property type="term" value="F:MAP kinase activity"/>
    <property type="evidence" value="ECO:0007669"/>
    <property type="project" value="UniProtKB-EC"/>
</dbReference>
<evidence type="ECO:0000256" key="9">
    <source>
        <dbReference type="PROSITE-ProRule" id="PRU10141"/>
    </source>
</evidence>
<feature type="compositionally biased region" description="Polar residues" evidence="10">
    <location>
        <begin position="723"/>
        <end position="733"/>
    </location>
</feature>
<feature type="compositionally biased region" description="Polar residues" evidence="10">
    <location>
        <begin position="281"/>
        <end position="297"/>
    </location>
</feature>
<evidence type="ECO:0000256" key="7">
    <source>
        <dbReference type="ARBA" id="ARBA00047919"/>
    </source>
</evidence>
<dbReference type="InterPro" id="IPR000719">
    <property type="entry name" value="Prot_kinase_dom"/>
</dbReference>
<dbReference type="InterPro" id="IPR050538">
    <property type="entry name" value="MAP_kinase_kinase_kinase"/>
</dbReference>
<comment type="similarity">
    <text evidence="1">Belongs to the protein kinase superfamily. STE Ser/Thr protein kinase family. MAP kinase kinase kinase subfamily.</text>
</comment>
<feature type="compositionally biased region" description="Polar residues" evidence="10">
    <location>
        <begin position="685"/>
        <end position="702"/>
    </location>
</feature>
<evidence type="ECO:0000259" key="11">
    <source>
        <dbReference type="PROSITE" id="PS50011"/>
    </source>
</evidence>
<feature type="compositionally biased region" description="Polar residues" evidence="10">
    <location>
        <begin position="222"/>
        <end position="251"/>
    </location>
</feature>
<feature type="region of interest" description="Disordered" evidence="10">
    <location>
        <begin position="1245"/>
        <end position="1287"/>
    </location>
</feature>
<proteinExistence type="inferred from homology"/>
<evidence type="ECO:0000256" key="5">
    <source>
        <dbReference type="ARBA" id="ARBA00022777"/>
    </source>
</evidence>
<evidence type="ECO:0000313" key="12">
    <source>
        <dbReference type="EMBL" id="CAF9923431.1"/>
    </source>
</evidence>
<evidence type="ECO:0000256" key="3">
    <source>
        <dbReference type="ARBA" id="ARBA00022679"/>
    </source>
</evidence>
<feature type="compositionally biased region" description="Low complexity" evidence="10">
    <location>
        <begin position="390"/>
        <end position="404"/>
    </location>
</feature>
<feature type="region of interest" description="Disordered" evidence="10">
    <location>
        <begin position="496"/>
        <end position="599"/>
    </location>
</feature>
<feature type="compositionally biased region" description="Basic and acidic residues" evidence="10">
    <location>
        <begin position="704"/>
        <end position="717"/>
    </location>
</feature>
<gene>
    <name evidence="12" type="ORF">HETSPECPRED_005322</name>
</gene>
<feature type="compositionally biased region" description="Polar residues" evidence="10">
    <location>
        <begin position="1369"/>
        <end position="1387"/>
    </location>
</feature>
<feature type="compositionally biased region" description="Polar residues" evidence="10">
    <location>
        <begin position="1348"/>
        <end position="1357"/>
    </location>
</feature>
<comment type="catalytic activity">
    <reaction evidence="7">
        <text>L-threonyl-[protein] + ATP = O-phospho-L-threonyl-[protein] + ADP + H(+)</text>
        <dbReference type="Rhea" id="RHEA:46608"/>
        <dbReference type="Rhea" id="RHEA-COMP:11060"/>
        <dbReference type="Rhea" id="RHEA-COMP:11605"/>
        <dbReference type="ChEBI" id="CHEBI:15378"/>
        <dbReference type="ChEBI" id="CHEBI:30013"/>
        <dbReference type="ChEBI" id="CHEBI:30616"/>
        <dbReference type="ChEBI" id="CHEBI:61977"/>
        <dbReference type="ChEBI" id="CHEBI:456216"/>
        <dbReference type="EC" id="2.7.11.24"/>
    </reaction>
    <physiologicalReaction direction="left-to-right" evidence="7">
        <dbReference type="Rhea" id="RHEA:46609"/>
    </physiologicalReaction>
</comment>
<feature type="binding site" evidence="9">
    <location>
        <position position="1655"/>
    </location>
    <ligand>
        <name>ATP</name>
        <dbReference type="ChEBI" id="CHEBI:30616"/>
    </ligand>
</feature>
<feature type="region of interest" description="Disordered" evidence="10">
    <location>
        <begin position="274"/>
        <end position="297"/>
    </location>
</feature>
<dbReference type="SMART" id="SM00220">
    <property type="entry name" value="S_TKc"/>
    <property type="match status" value="1"/>
</dbReference>